<dbReference type="FunFam" id="3.30.950.10:FF:000002">
    <property type="entry name" value="Ribosomal RNA small subunit methyltransferase I"/>
    <property type="match status" value="1"/>
</dbReference>
<dbReference type="AlphaFoldDB" id="A0A371RLT3"/>
<dbReference type="InterPro" id="IPR000878">
    <property type="entry name" value="4pyrrol_Mease"/>
</dbReference>
<accession>A0A371RLT3</accession>
<gene>
    <name evidence="6 9" type="primary">rsmI</name>
    <name evidence="9" type="ORF">DX908_08015</name>
</gene>
<dbReference type="NCBIfam" id="TIGR00096">
    <property type="entry name" value="16S rRNA (cytidine(1402)-2'-O)-methyltransferase"/>
    <property type="match status" value="1"/>
</dbReference>
<comment type="catalytic activity">
    <reaction evidence="6">
        <text>cytidine(1402) in 16S rRNA + S-adenosyl-L-methionine = 2'-O-methylcytidine(1402) in 16S rRNA + S-adenosyl-L-homocysteine + H(+)</text>
        <dbReference type="Rhea" id="RHEA:42924"/>
        <dbReference type="Rhea" id="RHEA-COMP:10285"/>
        <dbReference type="Rhea" id="RHEA-COMP:10286"/>
        <dbReference type="ChEBI" id="CHEBI:15378"/>
        <dbReference type="ChEBI" id="CHEBI:57856"/>
        <dbReference type="ChEBI" id="CHEBI:59789"/>
        <dbReference type="ChEBI" id="CHEBI:74495"/>
        <dbReference type="ChEBI" id="CHEBI:82748"/>
        <dbReference type="EC" id="2.1.1.198"/>
    </reaction>
</comment>
<dbReference type="Pfam" id="PF00590">
    <property type="entry name" value="TP_methylase"/>
    <property type="match status" value="1"/>
</dbReference>
<comment type="function">
    <text evidence="6">Catalyzes the 2'-O-methylation of the ribose of cytidine 1402 (C1402) in 16S rRNA.</text>
</comment>
<evidence type="ECO:0000256" key="4">
    <source>
        <dbReference type="ARBA" id="ARBA00022679"/>
    </source>
</evidence>
<comment type="caution">
    <text evidence="9">The sequence shown here is derived from an EMBL/GenBank/DDBJ whole genome shotgun (WGS) entry which is preliminary data.</text>
</comment>
<comment type="similarity">
    <text evidence="6">Belongs to the methyltransferase superfamily. RsmI family.</text>
</comment>
<dbReference type="EMBL" id="QUQO01000001">
    <property type="protein sequence ID" value="RFB06394.1"/>
    <property type="molecule type" value="Genomic_DNA"/>
</dbReference>
<keyword evidence="1 6" id="KW-0963">Cytoplasm</keyword>
<evidence type="ECO:0000259" key="8">
    <source>
        <dbReference type="Pfam" id="PF23016"/>
    </source>
</evidence>
<dbReference type="PROSITE" id="PS01296">
    <property type="entry name" value="RSMI"/>
    <property type="match status" value="1"/>
</dbReference>
<evidence type="ECO:0000313" key="10">
    <source>
        <dbReference type="Proteomes" id="UP000264589"/>
    </source>
</evidence>
<dbReference type="GO" id="GO:0005737">
    <property type="term" value="C:cytoplasm"/>
    <property type="evidence" value="ECO:0007669"/>
    <property type="project" value="UniProtKB-SubCell"/>
</dbReference>
<dbReference type="InterPro" id="IPR053910">
    <property type="entry name" value="RsmI_HTH"/>
</dbReference>
<dbReference type="InterPro" id="IPR018063">
    <property type="entry name" value="SAM_MeTrfase_RsmI_CS"/>
</dbReference>
<dbReference type="FunCoup" id="A0A371RLT3">
    <property type="interactions" value="336"/>
</dbReference>
<dbReference type="PIRSF" id="PIRSF005917">
    <property type="entry name" value="MTase_YraL"/>
    <property type="match status" value="1"/>
</dbReference>
<dbReference type="Proteomes" id="UP000264589">
    <property type="component" value="Unassembled WGS sequence"/>
</dbReference>
<protein>
    <recommendedName>
        <fullName evidence="6">Ribosomal RNA small subunit methyltransferase I</fullName>
        <ecNumber evidence="6">2.1.1.198</ecNumber>
    </recommendedName>
    <alternativeName>
        <fullName evidence="6">16S rRNA 2'-O-ribose C1402 methyltransferase</fullName>
    </alternativeName>
    <alternativeName>
        <fullName evidence="6">rRNA (cytidine-2'-O-)-methyltransferase RsmI</fullName>
    </alternativeName>
</protein>
<dbReference type="Pfam" id="PF23016">
    <property type="entry name" value="RsmI_C"/>
    <property type="match status" value="1"/>
</dbReference>
<dbReference type="InterPro" id="IPR014777">
    <property type="entry name" value="4pyrrole_Mease_sub1"/>
</dbReference>
<dbReference type="InterPro" id="IPR008189">
    <property type="entry name" value="rRNA_ssu_MeTfrase_I"/>
</dbReference>
<dbReference type="HAMAP" id="MF_01877">
    <property type="entry name" value="16SrRNA_methyltr_I"/>
    <property type="match status" value="1"/>
</dbReference>
<proteinExistence type="inferred from homology"/>
<evidence type="ECO:0000256" key="3">
    <source>
        <dbReference type="ARBA" id="ARBA00022603"/>
    </source>
</evidence>
<keyword evidence="10" id="KW-1185">Reference proteome</keyword>
<keyword evidence="4 6" id="KW-0808">Transferase</keyword>
<dbReference type="InterPro" id="IPR014776">
    <property type="entry name" value="4pyrrole_Mease_sub2"/>
</dbReference>
<feature type="domain" description="RsmI HTH" evidence="8">
    <location>
        <begin position="234"/>
        <end position="274"/>
    </location>
</feature>
<dbReference type="Gene3D" id="3.30.950.10">
    <property type="entry name" value="Methyltransferase, Cobalt-precorrin-4 Transmethylase, Domain 2"/>
    <property type="match status" value="1"/>
</dbReference>
<evidence type="ECO:0000256" key="6">
    <source>
        <dbReference type="HAMAP-Rule" id="MF_01877"/>
    </source>
</evidence>
<evidence type="ECO:0000256" key="2">
    <source>
        <dbReference type="ARBA" id="ARBA00022552"/>
    </source>
</evidence>
<dbReference type="CDD" id="cd11648">
    <property type="entry name" value="RsmI"/>
    <property type="match status" value="1"/>
</dbReference>
<feature type="domain" description="Tetrapyrrole methylase" evidence="7">
    <location>
        <begin position="10"/>
        <end position="208"/>
    </location>
</feature>
<keyword evidence="5 6" id="KW-0949">S-adenosyl-L-methionine</keyword>
<dbReference type="PANTHER" id="PTHR46111:SF1">
    <property type="entry name" value="RIBOSOMAL RNA SMALL SUBUNIT METHYLTRANSFERASE I"/>
    <property type="match status" value="1"/>
</dbReference>
<evidence type="ECO:0000313" key="9">
    <source>
        <dbReference type="EMBL" id="RFB06394.1"/>
    </source>
</evidence>
<name>A0A371RLT3_9PROT</name>
<evidence type="ECO:0000256" key="5">
    <source>
        <dbReference type="ARBA" id="ARBA00022691"/>
    </source>
</evidence>
<organism evidence="9 10">
    <name type="scientific">Parvularcula marina</name>
    <dbReference type="NCBI Taxonomy" id="2292771"/>
    <lineage>
        <taxon>Bacteria</taxon>
        <taxon>Pseudomonadati</taxon>
        <taxon>Pseudomonadota</taxon>
        <taxon>Alphaproteobacteria</taxon>
        <taxon>Parvularculales</taxon>
        <taxon>Parvularculaceae</taxon>
        <taxon>Parvularcula</taxon>
    </lineage>
</organism>
<dbReference type="RefSeq" id="WP_116393028.1">
    <property type="nucleotide sequence ID" value="NZ_QUQO01000001.1"/>
</dbReference>
<dbReference type="GO" id="GO:0070677">
    <property type="term" value="F:rRNA (cytosine-2'-O-)-methyltransferase activity"/>
    <property type="evidence" value="ECO:0007669"/>
    <property type="project" value="UniProtKB-UniRule"/>
</dbReference>
<sequence length="278" mass="30067">MTDFSLAPGLYVAATPIGNLGDVTKRLADTLAAADEVLCEDTRISGRLMQALGITAKLRPYHDHNGPQVRPGILAALKDGARIALISDAGTPLISDPGYKLVAEAREQGIQVYTVPGPCAAIAALSIAGVPTDRFSFLGFAPAKQGARQSLLREVMMREETLVFYETGPRLSKMLRDVTEVMGDRPVLIARELTKLHEEVVPGTAASLADIYESQPPKGEIVVVLPPAAAPQPTEEDIDRLMEEALKTLSLKDASEEVAKKTGRRKRDLYQAWLGRTR</sequence>
<keyword evidence="2 6" id="KW-0698">rRNA processing</keyword>
<evidence type="ECO:0000256" key="1">
    <source>
        <dbReference type="ARBA" id="ARBA00022490"/>
    </source>
</evidence>
<evidence type="ECO:0000259" key="7">
    <source>
        <dbReference type="Pfam" id="PF00590"/>
    </source>
</evidence>
<dbReference type="InterPro" id="IPR035996">
    <property type="entry name" value="4pyrrol_Methylase_sf"/>
</dbReference>
<dbReference type="InParanoid" id="A0A371RLT3"/>
<reference evidence="9 10" key="1">
    <citation type="submission" date="2018-08" db="EMBL/GenBank/DDBJ databases">
        <title>Parvularcula sp. SM1705, isolated from surface water of the South Sea China.</title>
        <authorList>
            <person name="Sun L."/>
        </authorList>
    </citation>
    <scope>NUCLEOTIDE SEQUENCE [LARGE SCALE GENOMIC DNA]</scope>
    <source>
        <strain evidence="9 10">SM1705</strain>
    </source>
</reference>
<dbReference type="SUPFAM" id="SSF53790">
    <property type="entry name" value="Tetrapyrrole methylase"/>
    <property type="match status" value="1"/>
</dbReference>
<dbReference type="EC" id="2.1.1.198" evidence="6"/>
<comment type="subcellular location">
    <subcellularLocation>
        <location evidence="6">Cytoplasm</location>
    </subcellularLocation>
</comment>
<dbReference type="Gene3D" id="3.40.1010.10">
    <property type="entry name" value="Cobalt-precorrin-4 Transmethylase, Domain 1"/>
    <property type="match status" value="1"/>
</dbReference>
<dbReference type="OrthoDB" id="9809084at2"/>
<keyword evidence="3 6" id="KW-0489">Methyltransferase</keyword>
<dbReference type="FunFam" id="3.40.1010.10:FF:000007">
    <property type="entry name" value="Ribosomal RNA small subunit methyltransferase I"/>
    <property type="match status" value="1"/>
</dbReference>
<dbReference type="PANTHER" id="PTHR46111">
    <property type="entry name" value="RIBOSOMAL RNA SMALL SUBUNIT METHYLTRANSFERASE I"/>
    <property type="match status" value="1"/>
</dbReference>